<dbReference type="SUPFAM" id="SSF48403">
    <property type="entry name" value="Ankyrin repeat"/>
    <property type="match status" value="3"/>
</dbReference>
<proteinExistence type="predicted"/>
<feature type="repeat" description="ANK" evidence="3">
    <location>
        <begin position="341"/>
        <end position="363"/>
    </location>
</feature>
<dbReference type="InterPro" id="IPR002110">
    <property type="entry name" value="Ankyrin_rpt"/>
</dbReference>
<evidence type="ECO:0000256" key="1">
    <source>
        <dbReference type="ARBA" id="ARBA00022737"/>
    </source>
</evidence>
<dbReference type="SMART" id="SM00248">
    <property type="entry name" value="ANK"/>
    <property type="match status" value="17"/>
</dbReference>
<keyword evidence="2 3" id="KW-0040">ANK repeat</keyword>
<organism evidence="5 6">
    <name type="scientific">Metarhizium guizhouense (strain ARSEF 977)</name>
    <dbReference type="NCBI Taxonomy" id="1276136"/>
    <lineage>
        <taxon>Eukaryota</taxon>
        <taxon>Fungi</taxon>
        <taxon>Dikarya</taxon>
        <taxon>Ascomycota</taxon>
        <taxon>Pezizomycotina</taxon>
        <taxon>Sordariomycetes</taxon>
        <taxon>Hypocreomycetidae</taxon>
        <taxon>Hypocreales</taxon>
        <taxon>Clavicipitaceae</taxon>
        <taxon>Metarhizium</taxon>
    </lineage>
</organism>
<dbReference type="InterPro" id="IPR001810">
    <property type="entry name" value="F-box_dom"/>
</dbReference>
<evidence type="ECO:0000313" key="5">
    <source>
        <dbReference type="EMBL" id="KID83407.1"/>
    </source>
</evidence>
<dbReference type="Gene3D" id="1.25.40.20">
    <property type="entry name" value="Ankyrin repeat-containing domain"/>
    <property type="match status" value="4"/>
</dbReference>
<dbReference type="PROSITE" id="PS50297">
    <property type="entry name" value="ANK_REP_REGION"/>
    <property type="match status" value="2"/>
</dbReference>
<comment type="caution">
    <text evidence="5">The sequence shown here is derived from an EMBL/GenBank/DDBJ whole genome shotgun (WGS) entry which is preliminary data.</text>
</comment>
<protein>
    <submittedName>
        <fullName evidence="5">Ankyrin repeat protein</fullName>
    </submittedName>
</protein>
<dbReference type="InterPro" id="IPR036770">
    <property type="entry name" value="Ankyrin_rpt-contain_sf"/>
</dbReference>
<dbReference type="EMBL" id="AZNH01000060">
    <property type="protein sequence ID" value="KID83407.1"/>
    <property type="molecule type" value="Genomic_DNA"/>
</dbReference>
<evidence type="ECO:0000256" key="2">
    <source>
        <dbReference type="ARBA" id="ARBA00023043"/>
    </source>
</evidence>
<dbReference type="HOGENOM" id="CLU_321606_0_0_1"/>
<accession>A0A0B4GUM4</accession>
<dbReference type="Proteomes" id="UP000031192">
    <property type="component" value="Unassembled WGS sequence"/>
</dbReference>
<dbReference type="AlphaFoldDB" id="A0A0B4GUM4"/>
<gene>
    <name evidence="5" type="ORF">MGU_09303</name>
</gene>
<evidence type="ECO:0000313" key="6">
    <source>
        <dbReference type="Proteomes" id="UP000031192"/>
    </source>
</evidence>
<dbReference type="PRINTS" id="PR01415">
    <property type="entry name" value="ANKYRIN"/>
</dbReference>
<dbReference type="PROSITE" id="PS50181">
    <property type="entry name" value="FBOX"/>
    <property type="match status" value="1"/>
</dbReference>
<name>A0A0B4GUM4_METGA</name>
<feature type="domain" description="F-box" evidence="4">
    <location>
        <begin position="19"/>
        <end position="45"/>
    </location>
</feature>
<keyword evidence="1" id="KW-0677">Repeat</keyword>
<feature type="repeat" description="ANK" evidence="3">
    <location>
        <begin position="205"/>
        <end position="238"/>
    </location>
</feature>
<evidence type="ECO:0000259" key="4">
    <source>
        <dbReference type="PROSITE" id="PS50181"/>
    </source>
</evidence>
<dbReference type="Pfam" id="PF00023">
    <property type="entry name" value="Ank"/>
    <property type="match status" value="1"/>
</dbReference>
<reference evidence="5 6" key="1">
    <citation type="journal article" date="2014" name="Proc. Natl. Acad. Sci. U.S.A.">
        <title>Trajectory and genomic determinants of fungal-pathogen speciation and host adaptation.</title>
        <authorList>
            <person name="Hu X."/>
            <person name="Xiao G."/>
            <person name="Zheng P."/>
            <person name="Shang Y."/>
            <person name="Su Y."/>
            <person name="Zhang X."/>
            <person name="Liu X."/>
            <person name="Zhan S."/>
            <person name="St Leger R.J."/>
            <person name="Wang C."/>
        </authorList>
    </citation>
    <scope>NUCLEOTIDE SEQUENCE [LARGE SCALE GENOMIC DNA]</scope>
    <source>
        <strain evidence="5 6">ARSEF 977</strain>
    </source>
</reference>
<evidence type="ECO:0000256" key="3">
    <source>
        <dbReference type="PROSITE-ProRule" id="PRU00023"/>
    </source>
</evidence>
<dbReference type="Pfam" id="PF12796">
    <property type="entry name" value="Ank_2"/>
    <property type="match status" value="4"/>
</dbReference>
<dbReference type="PROSITE" id="PS50088">
    <property type="entry name" value="ANK_REPEAT"/>
    <property type="match status" value="4"/>
</dbReference>
<sequence>MSPTTSTPDPLDDCRWTISGPLSKLPIEMLPSIFDFLPPRDLLALLRAFPMFAQTVTRKIAHIEEDGISILHLLAATSDKTGDSDVALLDKLPENSNPMGAKGNSPLSHAILSKNERAMEALLRRKDVDATSCCPLLGNQTPLIYVILQEEKKIIDFLLDREGVNVAQPNPCGRTPLSYAAEKGDAVLTKRLLPHYTDIGHVDDEGRAAISYAAAAGSNEVVELLLSQHGANADQVDEGGITPLLYAYAAGSKEVAELLLSQHGVNANRTGRGGWTPIFFACYGGSKEIVELLLSQDNVKADQADAGGCTPIFFACCRGSKEVVELLLSQDGVEADQADGDGRTLLSYAAENGNKEVVELLLSQDNVKADQADAGGFTPLSYAVEEQHEEVVRLLTKPDLYPGGKDDYCQEPLLSRAVGKGNEKIVELLLPRPNVDAETRTSSNRLALFSAVKKGSAAMVKLLLLQPNVHADERDDMGRTPLSYAAERGVESVARLLLDEYSVSAHSRCHRGKSPLGYAAASGNAEVISLLLNRGREADLGDDVSMSLVALAQHHPETLVPELVHDGNTDVNYADDYGNTALFWASKSGSTPLVELLLSHPNINIDKPVFYQTPLVEAIREEHEDTVMLLLKHGADPHSRFIIDDLDPFHDLPLVHAARRRSPRVVRLLLDCYNKKSNKATSDFCLGLYHAVTSARPQAVKMLLDQLNGRVPMPEGRLLRQLPMLSELVRTQFARIHSYRTEAQRQVLCYGHRRNHELVVNTMLGNRDDELANMDKESPFYIALRCQVFVAQMLLDRADAGPGWSRYHFPWSESRATFAEYEDIVRKLLARRDEQTAQLRRDNLTPLPWAAADPELESYFHVVWHLLHAPQPAVNIVDRYGLTELLYALGGGRRMDTTWLF</sequence>
<feature type="repeat" description="ANK" evidence="3">
    <location>
        <begin position="172"/>
        <end position="204"/>
    </location>
</feature>
<feature type="repeat" description="ANK" evidence="3">
    <location>
        <begin position="511"/>
        <end position="543"/>
    </location>
</feature>
<dbReference type="PANTHER" id="PTHR24198">
    <property type="entry name" value="ANKYRIN REPEAT AND PROTEIN KINASE DOMAIN-CONTAINING PROTEIN"/>
    <property type="match status" value="1"/>
</dbReference>
<keyword evidence="6" id="KW-1185">Reference proteome</keyword>
<dbReference type="PANTHER" id="PTHR24198:SF165">
    <property type="entry name" value="ANKYRIN REPEAT-CONTAINING PROTEIN-RELATED"/>
    <property type="match status" value="1"/>
</dbReference>